<accession>A0A1Y2DQT7</accession>
<gene>
    <name evidence="10" type="ORF">BCR38DRAFT_348430</name>
</gene>
<dbReference type="GO" id="GO:0043138">
    <property type="term" value="F:3'-5' DNA helicase activity"/>
    <property type="evidence" value="ECO:0007669"/>
    <property type="project" value="UniProtKB-EC"/>
</dbReference>
<reference evidence="10 11" key="1">
    <citation type="submission" date="2016-07" db="EMBL/GenBank/DDBJ databases">
        <title>Pervasive Adenine N6-methylation of Active Genes in Fungi.</title>
        <authorList>
            <consortium name="DOE Joint Genome Institute"/>
            <person name="Mondo S.J."/>
            <person name="Dannebaum R.O."/>
            <person name="Kuo R.C."/>
            <person name="Labutti K."/>
            <person name="Haridas S."/>
            <person name="Kuo A."/>
            <person name="Salamov A."/>
            <person name="Ahrendt S.R."/>
            <person name="Lipzen A."/>
            <person name="Sullivan W."/>
            <person name="Andreopoulos W.B."/>
            <person name="Clum A."/>
            <person name="Lindquist E."/>
            <person name="Daum C."/>
            <person name="Ramamoorthy G.K."/>
            <person name="Gryganskyi A."/>
            <person name="Culley D."/>
            <person name="Magnuson J.K."/>
            <person name="James T.Y."/>
            <person name="O'Malley M.A."/>
            <person name="Stajich J.E."/>
            <person name="Spatafora J.W."/>
            <person name="Visel A."/>
            <person name="Grigoriev I.V."/>
        </authorList>
    </citation>
    <scope>NUCLEOTIDE SEQUENCE [LARGE SCALE GENOMIC DNA]</scope>
    <source>
        <strain evidence="10 11">CBS 129021</strain>
    </source>
</reference>
<keyword evidence="5" id="KW-0067">ATP-binding</keyword>
<dbReference type="SUPFAM" id="SSF52540">
    <property type="entry name" value="P-loop containing nucleoside triphosphate hydrolases"/>
    <property type="match status" value="1"/>
</dbReference>
<dbReference type="GO" id="GO:0005634">
    <property type="term" value="C:nucleus"/>
    <property type="evidence" value="ECO:0007669"/>
    <property type="project" value="TreeGrafter"/>
</dbReference>
<dbReference type="NCBIfam" id="TIGR00614">
    <property type="entry name" value="recQ_fam"/>
    <property type="match status" value="1"/>
</dbReference>
<keyword evidence="2" id="KW-0547">Nucleotide-binding</keyword>
<dbReference type="Pfam" id="PF00270">
    <property type="entry name" value="DEAD"/>
    <property type="match status" value="1"/>
</dbReference>
<keyword evidence="3" id="KW-0378">Hydrolase</keyword>
<feature type="domain" description="Helicase ATP-binding" evidence="8">
    <location>
        <begin position="80"/>
        <end position="264"/>
    </location>
</feature>
<name>A0A1Y2DQT7_9PEZI</name>
<dbReference type="GO" id="GO:0005524">
    <property type="term" value="F:ATP binding"/>
    <property type="evidence" value="ECO:0007669"/>
    <property type="project" value="UniProtKB-KW"/>
</dbReference>
<dbReference type="Pfam" id="PF00271">
    <property type="entry name" value="Helicase_C"/>
    <property type="match status" value="1"/>
</dbReference>
<evidence type="ECO:0000256" key="2">
    <source>
        <dbReference type="ARBA" id="ARBA00022741"/>
    </source>
</evidence>
<dbReference type="SMART" id="SM00487">
    <property type="entry name" value="DEXDc"/>
    <property type="match status" value="1"/>
</dbReference>
<dbReference type="InterPro" id="IPR001650">
    <property type="entry name" value="Helicase_C-like"/>
</dbReference>
<dbReference type="InterPro" id="IPR036388">
    <property type="entry name" value="WH-like_DNA-bd_sf"/>
</dbReference>
<dbReference type="InterPro" id="IPR011545">
    <property type="entry name" value="DEAD/DEAH_box_helicase_dom"/>
</dbReference>
<evidence type="ECO:0000259" key="8">
    <source>
        <dbReference type="PROSITE" id="PS51192"/>
    </source>
</evidence>
<dbReference type="GeneID" id="63772631"/>
<evidence type="ECO:0000259" key="9">
    <source>
        <dbReference type="PROSITE" id="PS51194"/>
    </source>
</evidence>
<dbReference type="PROSITE" id="PS51194">
    <property type="entry name" value="HELICASE_CTER"/>
    <property type="match status" value="1"/>
</dbReference>
<evidence type="ECO:0000256" key="4">
    <source>
        <dbReference type="ARBA" id="ARBA00022806"/>
    </source>
</evidence>
<dbReference type="InterPro" id="IPR027417">
    <property type="entry name" value="P-loop_NTPase"/>
</dbReference>
<dbReference type="PROSITE" id="PS51192">
    <property type="entry name" value="HELICASE_ATP_BIND_1"/>
    <property type="match status" value="1"/>
</dbReference>
<dbReference type="GO" id="GO:0005694">
    <property type="term" value="C:chromosome"/>
    <property type="evidence" value="ECO:0007669"/>
    <property type="project" value="TreeGrafter"/>
</dbReference>
<evidence type="ECO:0000256" key="1">
    <source>
        <dbReference type="ARBA" id="ARBA00005446"/>
    </source>
</evidence>
<dbReference type="GO" id="GO:0009378">
    <property type="term" value="F:four-way junction helicase activity"/>
    <property type="evidence" value="ECO:0007669"/>
    <property type="project" value="TreeGrafter"/>
</dbReference>
<dbReference type="Proteomes" id="UP000193689">
    <property type="component" value="Unassembled WGS sequence"/>
</dbReference>
<dbReference type="Gene3D" id="1.10.10.10">
    <property type="entry name" value="Winged helix-like DNA-binding domain superfamily/Winged helix DNA-binding domain"/>
    <property type="match status" value="1"/>
</dbReference>
<evidence type="ECO:0000256" key="7">
    <source>
        <dbReference type="ARBA" id="ARBA00034808"/>
    </source>
</evidence>
<dbReference type="AlphaFoldDB" id="A0A1Y2DQT7"/>
<organism evidence="10 11">
    <name type="scientific">Pseudomassariella vexata</name>
    <dbReference type="NCBI Taxonomy" id="1141098"/>
    <lineage>
        <taxon>Eukaryota</taxon>
        <taxon>Fungi</taxon>
        <taxon>Dikarya</taxon>
        <taxon>Ascomycota</taxon>
        <taxon>Pezizomycotina</taxon>
        <taxon>Sordariomycetes</taxon>
        <taxon>Xylariomycetidae</taxon>
        <taxon>Amphisphaeriales</taxon>
        <taxon>Pseudomassariaceae</taxon>
        <taxon>Pseudomassariella</taxon>
    </lineage>
</organism>
<evidence type="ECO:0000256" key="5">
    <source>
        <dbReference type="ARBA" id="ARBA00022840"/>
    </source>
</evidence>
<dbReference type="STRING" id="1141098.A0A1Y2DQT7"/>
<proteinExistence type="inferred from homology"/>
<dbReference type="EC" id="5.6.2.4" evidence="7"/>
<dbReference type="RefSeq" id="XP_040713664.1">
    <property type="nucleotide sequence ID" value="XM_040856419.1"/>
</dbReference>
<dbReference type="CDD" id="cd18018">
    <property type="entry name" value="DEXHc_RecQ4-like"/>
    <property type="match status" value="1"/>
</dbReference>
<evidence type="ECO:0000313" key="11">
    <source>
        <dbReference type="Proteomes" id="UP000193689"/>
    </source>
</evidence>
<protein>
    <recommendedName>
        <fullName evidence="7">DNA 3'-5' helicase</fullName>
        <ecNumber evidence="7">5.6.2.4</ecNumber>
    </recommendedName>
</protein>
<comment type="caution">
    <text evidence="10">The sequence shown here is derived from an EMBL/GenBank/DDBJ whole genome shotgun (WGS) entry which is preliminary data.</text>
</comment>
<dbReference type="OrthoDB" id="10261556at2759"/>
<dbReference type="Gene3D" id="3.40.50.300">
    <property type="entry name" value="P-loop containing nucleotide triphosphate hydrolases"/>
    <property type="match status" value="2"/>
</dbReference>
<dbReference type="PANTHER" id="PTHR13710:SF120">
    <property type="entry name" value="BIFUNCTIONAL 3'-5' EXONUCLEASE_ATP-DEPENDENT HELICASE WRN"/>
    <property type="match status" value="1"/>
</dbReference>
<dbReference type="GO" id="GO:0003676">
    <property type="term" value="F:nucleic acid binding"/>
    <property type="evidence" value="ECO:0007669"/>
    <property type="project" value="InterPro"/>
</dbReference>
<sequence length="715" mass="80471">MDEYDSGDDLFADVNTDALVHSNKRPGSTDAKCSGEEANSSKRVKIEHAINDANLAAIARKILRDRFGLDAFRHEQEKAIQSILRGQNTLVIFPTGAGKSLCYQIPALAFEHIDEDNLIMRPEGPGITLVVSPLIALMKDQTDALKRRGIPAECSDSTKTYEQQQQISGDIRAGRLRLLYCSPEKLNNEGFVESMKYVPGGVRLLAIDEAHCISEWGHSFRPDYLMVARFAEEIKAEKVICLTATATPRVADDVCKAFKVDESNVFRTSPYRPNLLLEAQATKTKQDKYPLLFKFLEENPGSTLVYVTLQKQAEALAQDLKEQGFDATHFHAGMKVAEKMAIQDRFMSSKVRIVVATIAFGMGIDKSDIRNIVHWDLSSTVEEYSQQIGRAGRDGLPSHCMLYMCHEDFYIRENFARGDLPSRQSLRGLLRDIFRRKVISAAEGNILKLSHYGLSDTYDIRAAPLTIILATLELRYGLMRAIAPEYSKYEFEDMGGYSTVARRDRSREAQAIFKHANKINKWYRVDVIAMLAETGLLRADVIRLLHKWNDTGIILLKTAGVEHRYRILRPLPRTDAQIERIVESLHADMEAREEDALARTQHVAHLITASKCYSLALAEHFGMGLPDGKRACGHCTYCLTKQPVVLPPNPPVAVDLAGIKNVLQSCRVRDDPRFLARVAFGIKSPRIIQLKLDKYPVFGSLADHEFKVRIHVVYH</sequence>
<dbReference type="GO" id="GO:0000724">
    <property type="term" value="P:double-strand break repair via homologous recombination"/>
    <property type="evidence" value="ECO:0007669"/>
    <property type="project" value="TreeGrafter"/>
</dbReference>
<evidence type="ECO:0000256" key="6">
    <source>
        <dbReference type="ARBA" id="ARBA00034617"/>
    </source>
</evidence>
<dbReference type="GO" id="GO:0016787">
    <property type="term" value="F:hydrolase activity"/>
    <property type="evidence" value="ECO:0007669"/>
    <property type="project" value="UniProtKB-KW"/>
</dbReference>
<dbReference type="SMART" id="SM00490">
    <property type="entry name" value="HELICc"/>
    <property type="match status" value="1"/>
</dbReference>
<dbReference type="GO" id="GO:0005737">
    <property type="term" value="C:cytoplasm"/>
    <property type="evidence" value="ECO:0007669"/>
    <property type="project" value="TreeGrafter"/>
</dbReference>
<feature type="domain" description="Helicase C-terminal" evidence="9">
    <location>
        <begin position="288"/>
        <end position="450"/>
    </location>
</feature>
<dbReference type="InParanoid" id="A0A1Y2DQT7"/>
<keyword evidence="4 10" id="KW-0347">Helicase</keyword>
<evidence type="ECO:0000256" key="3">
    <source>
        <dbReference type="ARBA" id="ARBA00022801"/>
    </source>
</evidence>
<evidence type="ECO:0000313" key="10">
    <source>
        <dbReference type="EMBL" id="ORY61587.1"/>
    </source>
</evidence>
<dbReference type="InterPro" id="IPR014001">
    <property type="entry name" value="Helicase_ATP-bd"/>
</dbReference>
<dbReference type="InterPro" id="IPR004589">
    <property type="entry name" value="DNA_helicase_ATP-dep_RecQ"/>
</dbReference>
<keyword evidence="11" id="KW-1185">Reference proteome</keyword>
<comment type="catalytic activity">
    <reaction evidence="6">
        <text>Couples ATP hydrolysis with the unwinding of duplex DNA by translocating in the 3'-5' direction.</text>
        <dbReference type="EC" id="5.6.2.4"/>
    </reaction>
</comment>
<dbReference type="EMBL" id="MCFJ01000010">
    <property type="protein sequence ID" value="ORY61587.1"/>
    <property type="molecule type" value="Genomic_DNA"/>
</dbReference>
<comment type="similarity">
    <text evidence="1">Belongs to the helicase family. RecQ subfamily.</text>
</comment>
<dbReference type="PANTHER" id="PTHR13710">
    <property type="entry name" value="DNA HELICASE RECQ FAMILY MEMBER"/>
    <property type="match status" value="1"/>
</dbReference>